<name>A0A2X0J508_9ACTN</name>
<evidence type="ECO:0008006" key="4">
    <source>
        <dbReference type="Google" id="ProtNLM"/>
    </source>
</evidence>
<reference evidence="2 3" key="1">
    <citation type="submission" date="2018-06" db="EMBL/GenBank/DDBJ databases">
        <title>Streptacidiphilus pinicola sp. nov., isolated from pine grove soil.</title>
        <authorList>
            <person name="Roh S.G."/>
            <person name="Park S."/>
            <person name="Kim M.-K."/>
            <person name="Yun B.-R."/>
            <person name="Park J."/>
            <person name="Kim M.J."/>
            <person name="Kim Y.S."/>
            <person name="Kim S.B."/>
        </authorList>
    </citation>
    <scope>NUCLEOTIDE SEQUENCE [LARGE SCALE GENOMIC DNA]</scope>
    <source>
        <strain evidence="2 3">MMS16-CNU450</strain>
    </source>
</reference>
<dbReference type="InterPro" id="IPR021401">
    <property type="entry name" value="DUF3040"/>
</dbReference>
<sequence length="108" mass="11349">MGLSMGDRRALDDIERRLTASDPRLAARLGTLSRSRHGAAAVRGALWRHSAAVACWLTVALAVAMFLLAAALHAGILAGVGVAILLTGAVTAWCRWAQRPSDTHAPRG</sequence>
<proteinExistence type="predicted"/>
<keyword evidence="1" id="KW-1133">Transmembrane helix</keyword>
<evidence type="ECO:0000313" key="2">
    <source>
        <dbReference type="EMBL" id="RAG82458.1"/>
    </source>
</evidence>
<dbReference type="Pfam" id="PF11239">
    <property type="entry name" value="DUF3040"/>
    <property type="match status" value="1"/>
</dbReference>
<comment type="caution">
    <text evidence="2">The sequence shown here is derived from an EMBL/GenBank/DDBJ whole genome shotgun (WGS) entry which is preliminary data.</text>
</comment>
<keyword evidence="1" id="KW-0812">Transmembrane</keyword>
<dbReference type="RefSeq" id="WP_111505476.1">
    <property type="nucleotide sequence ID" value="NZ_QKYN01000114.1"/>
</dbReference>
<dbReference type="Proteomes" id="UP000248889">
    <property type="component" value="Unassembled WGS sequence"/>
</dbReference>
<evidence type="ECO:0000313" key="3">
    <source>
        <dbReference type="Proteomes" id="UP000248889"/>
    </source>
</evidence>
<dbReference type="OrthoDB" id="3557301at2"/>
<feature type="transmembrane region" description="Helical" evidence="1">
    <location>
        <begin position="76"/>
        <end position="97"/>
    </location>
</feature>
<keyword evidence="1" id="KW-0472">Membrane</keyword>
<evidence type="ECO:0000256" key="1">
    <source>
        <dbReference type="SAM" id="Phobius"/>
    </source>
</evidence>
<protein>
    <recommendedName>
        <fullName evidence="4">DUF3040 domain-containing protein</fullName>
    </recommendedName>
</protein>
<dbReference type="AlphaFoldDB" id="A0A2X0J508"/>
<keyword evidence="3" id="KW-1185">Reference proteome</keyword>
<feature type="transmembrane region" description="Helical" evidence="1">
    <location>
        <begin position="51"/>
        <end position="70"/>
    </location>
</feature>
<gene>
    <name evidence="2" type="ORF">DN069_27740</name>
</gene>
<dbReference type="EMBL" id="QKYN01000114">
    <property type="protein sequence ID" value="RAG82458.1"/>
    <property type="molecule type" value="Genomic_DNA"/>
</dbReference>
<organism evidence="2 3">
    <name type="scientific">Streptacidiphilus pinicola</name>
    <dbReference type="NCBI Taxonomy" id="2219663"/>
    <lineage>
        <taxon>Bacteria</taxon>
        <taxon>Bacillati</taxon>
        <taxon>Actinomycetota</taxon>
        <taxon>Actinomycetes</taxon>
        <taxon>Kitasatosporales</taxon>
        <taxon>Streptomycetaceae</taxon>
        <taxon>Streptacidiphilus</taxon>
    </lineage>
</organism>
<accession>A0A2X0J508</accession>